<evidence type="ECO:0000256" key="7">
    <source>
        <dbReference type="SAM" id="MobiDB-lite"/>
    </source>
</evidence>
<dbReference type="InterPro" id="IPR023582">
    <property type="entry name" value="Impact"/>
</dbReference>
<keyword evidence="3" id="KW-0963">Cytoplasm</keyword>
<feature type="compositionally biased region" description="Basic and acidic residues" evidence="7">
    <location>
        <begin position="131"/>
        <end position="155"/>
    </location>
</feature>
<comment type="subcellular location">
    <subcellularLocation>
        <location evidence="1">Cytoplasm</location>
    </subcellularLocation>
</comment>
<dbReference type="GO" id="GO:0005737">
    <property type="term" value="C:cytoplasm"/>
    <property type="evidence" value="ECO:0007669"/>
    <property type="project" value="UniProtKB-SubCell"/>
</dbReference>
<dbReference type="GO" id="GO:0140469">
    <property type="term" value="P:GCN2-mediated signaling"/>
    <property type="evidence" value="ECO:0007669"/>
    <property type="project" value="TreeGrafter"/>
</dbReference>
<dbReference type="PANTHER" id="PTHR16301:SF25">
    <property type="entry name" value="PROTEIN IMPACT"/>
    <property type="match status" value="1"/>
</dbReference>
<dbReference type="InterPro" id="IPR016135">
    <property type="entry name" value="UBQ-conjugating_enzyme/RWD"/>
</dbReference>
<keyword evidence="4" id="KW-0678">Repressor</keyword>
<reference evidence="10" key="1">
    <citation type="submission" date="2017-03" db="EMBL/GenBank/DDBJ databases">
        <authorList>
            <person name="Sharma R."/>
            <person name="Thines M."/>
        </authorList>
    </citation>
    <scope>NUCLEOTIDE SEQUENCE [LARGE SCALE GENOMIC DNA]</scope>
</reference>
<evidence type="ECO:0000256" key="3">
    <source>
        <dbReference type="ARBA" id="ARBA00022490"/>
    </source>
</evidence>
<dbReference type="PROSITE" id="PS00910">
    <property type="entry name" value="UPF0029"/>
    <property type="match status" value="1"/>
</dbReference>
<dbReference type="Gene3D" id="3.30.230.30">
    <property type="entry name" value="Impact, N-terminal domain"/>
    <property type="match status" value="1"/>
</dbReference>
<dbReference type="PROSITE" id="PS50908">
    <property type="entry name" value="RWD"/>
    <property type="match status" value="1"/>
</dbReference>
<feature type="region of interest" description="Disordered" evidence="7">
    <location>
        <begin position="105"/>
        <end position="156"/>
    </location>
</feature>
<keyword evidence="6" id="KW-0346">Stress response</keyword>
<organism evidence="9 10">
    <name type="scientific">Lasallia pustulata</name>
    <dbReference type="NCBI Taxonomy" id="136370"/>
    <lineage>
        <taxon>Eukaryota</taxon>
        <taxon>Fungi</taxon>
        <taxon>Dikarya</taxon>
        <taxon>Ascomycota</taxon>
        <taxon>Pezizomycotina</taxon>
        <taxon>Lecanoromycetes</taxon>
        <taxon>OSLEUM clade</taxon>
        <taxon>Umbilicariomycetidae</taxon>
        <taxon>Umbilicariales</taxon>
        <taxon>Umbilicariaceae</taxon>
        <taxon>Lasallia</taxon>
    </lineage>
</organism>
<proteinExistence type="inferred from homology"/>
<accession>A0A1W5DE59</accession>
<dbReference type="InterPro" id="IPR020568">
    <property type="entry name" value="Ribosomal_Su5_D2-typ_SF"/>
</dbReference>
<dbReference type="Proteomes" id="UP000192927">
    <property type="component" value="Unassembled WGS sequence"/>
</dbReference>
<dbReference type="InterPro" id="IPR006575">
    <property type="entry name" value="RWD_dom"/>
</dbReference>
<evidence type="ECO:0000256" key="1">
    <source>
        <dbReference type="ARBA" id="ARBA00004496"/>
    </source>
</evidence>
<keyword evidence="5" id="KW-0810">Translation regulation</keyword>
<dbReference type="InterPro" id="IPR036956">
    <property type="entry name" value="Impact_N_sf"/>
</dbReference>
<dbReference type="SUPFAM" id="SSF54211">
    <property type="entry name" value="Ribosomal protein S5 domain 2-like"/>
    <property type="match status" value="1"/>
</dbReference>
<dbReference type="Pfam" id="PF05773">
    <property type="entry name" value="RWD"/>
    <property type="match status" value="1"/>
</dbReference>
<dbReference type="GO" id="GO:0006446">
    <property type="term" value="P:regulation of translational initiation"/>
    <property type="evidence" value="ECO:0007669"/>
    <property type="project" value="TreeGrafter"/>
</dbReference>
<dbReference type="EMBL" id="FWEW01003866">
    <property type="protein sequence ID" value="SLM41464.1"/>
    <property type="molecule type" value="Genomic_DNA"/>
</dbReference>
<evidence type="ECO:0000259" key="8">
    <source>
        <dbReference type="PROSITE" id="PS50908"/>
    </source>
</evidence>
<dbReference type="InterPro" id="IPR020569">
    <property type="entry name" value="UPF0029_Impact_CS"/>
</dbReference>
<evidence type="ECO:0000256" key="4">
    <source>
        <dbReference type="ARBA" id="ARBA00022491"/>
    </source>
</evidence>
<keyword evidence="10" id="KW-1185">Reference proteome</keyword>
<dbReference type="AlphaFoldDB" id="A0A1W5DE59"/>
<comment type="similarity">
    <text evidence="2">Belongs to the IMPACT family.</text>
</comment>
<feature type="domain" description="RWD" evidence="8">
    <location>
        <begin position="7"/>
        <end position="108"/>
    </location>
</feature>
<evidence type="ECO:0000256" key="6">
    <source>
        <dbReference type="ARBA" id="ARBA00023016"/>
    </source>
</evidence>
<dbReference type="Pfam" id="PF01205">
    <property type="entry name" value="Impact_N"/>
    <property type="match status" value="1"/>
</dbReference>
<evidence type="ECO:0000256" key="5">
    <source>
        <dbReference type="ARBA" id="ARBA00022845"/>
    </source>
</evidence>
<feature type="compositionally biased region" description="Acidic residues" evidence="7">
    <location>
        <begin position="110"/>
        <end position="130"/>
    </location>
</feature>
<protein>
    <submittedName>
        <fullName evidence="9">Uncharacterized protein family UPF0029, Impact, conserved site</fullName>
    </submittedName>
</protein>
<dbReference type="PANTHER" id="PTHR16301">
    <property type="entry name" value="IMPACT-RELATED"/>
    <property type="match status" value="1"/>
</dbReference>
<dbReference type="InterPro" id="IPR001498">
    <property type="entry name" value="Impact_N"/>
</dbReference>
<evidence type="ECO:0000313" key="9">
    <source>
        <dbReference type="EMBL" id="SLM41464.1"/>
    </source>
</evidence>
<evidence type="ECO:0000256" key="2">
    <source>
        <dbReference type="ARBA" id="ARBA00007665"/>
    </source>
</evidence>
<dbReference type="SUPFAM" id="SSF54495">
    <property type="entry name" value="UBC-like"/>
    <property type="match status" value="1"/>
</dbReference>
<evidence type="ECO:0000313" key="10">
    <source>
        <dbReference type="Proteomes" id="UP000192927"/>
    </source>
</evidence>
<name>A0A1W5DE59_9LECA</name>
<sequence>MTSDLHLELSALSSIYTPTTLVTAPPDPTLFVLTLPSQPVSLRLSIPASYPAIPPAILGTEHIGAGLQKGYGNYVIDIARSVVKRVWREGAVCLFDLVEELESALSPAEEVGEEEEGEDAPSITDGEEEHGDNHDAGEGVPDHHNGGRPPNRSDAHAPAWVASSVVEVKKSVFVARAAKVASPAMAKDYIAHLLATDKKAAKATHTISAYRIRSSLPSSSPIPDNPPDKTGKLNPAITFQDCDSDGEDAAGGRLLHLLQAMGVWDVLVVVCRWYGGVKLGPDRFRVINSVAREAVVRLGDGEGVKREEGKKRGKG</sequence>